<proteinExistence type="predicted"/>
<organism evidence="1 3">
    <name type="scientific">Acinetobacter vivianii</name>
    <dbReference type="NCBI Taxonomy" id="1776742"/>
    <lineage>
        <taxon>Bacteria</taxon>
        <taxon>Pseudomonadati</taxon>
        <taxon>Pseudomonadota</taxon>
        <taxon>Gammaproteobacteria</taxon>
        <taxon>Moraxellales</taxon>
        <taxon>Moraxellaceae</taxon>
        <taxon>Acinetobacter</taxon>
    </lineage>
</organism>
<evidence type="ECO:0000313" key="1">
    <source>
        <dbReference type="EMBL" id="ENU91621.1"/>
    </source>
</evidence>
<name>N8UVM7_9GAMM</name>
<dbReference type="eggNOG" id="ENOG5031RK9">
    <property type="taxonomic scope" value="Bacteria"/>
</dbReference>
<evidence type="ECO:0000313" key="3">
    <source>
        <dbReference type="Proteomes" id="UP000013049"/>
    </source>
</evidence>
<dbReference type="Proteomes" id="UP000013049">
    <property type="component" value="Unassembled WGS sequence"/>
</dbReference>
<evidence type="ECO:0000313" key="2">
    <source>
        <dbReference type="EMBL" id="WDZ49537.1"/>
    </source>
</evidence>
<dbReference type="EMBL" id="APPC01000018">
    <property type="protein sequence ID" value="ENU91621.1"/>
    <property type="molecule type" value="Genomic_DNA"/>
</dbReference>
<dbReference type="HOGENOM" id="CLU_2490765_0_0_6"/>
<dbReference type="Proteomes" id="UP001199528">
    <property type="component" value="Chromosome"/>
</dbReference>
<accession>N8UVM7</accession>
<dbReference type="EMBL" id="CP085083">
    <property type="protein sequence ID" value="WDZ49537.1"/>
    <property type="molecule type" value="Genomic_DNA"/>
</dbReference>
<protein>
    <submittedName>
        <fullName evidence="1">Uncharacterized protein</fullName>
    </submittedName>
</protein>
<reference evidence="2" key="3">
    <citation type="submission" date="2023-02" db="EMBL/GenBank/DDBJ databases">
        <authorList>
            <person name="Huang Y."/>
            <person name="Zhang Y."/>
            <person name="Zhang T."/>
            <person name="Wang J."/>
        </authorList>
    </citation>
    <scope>NUCLEOTIDE SEQUENCE</scope>
    <source>
        <strain evidence="2">KJ-1</strain>
    </source>
</reference>
<reference evidence="2" key="2">
    <citation type="journal article" date="2022" name="Front Environ Sci">
        <title>Complete genome sequence analysis of a novel alkane-degrading bacterial strain, Acinetobacter vivianii KJ-1, and its diesel degradation ability.</title>
        <authorList>
            <person name="Zhang Y."/>
            <person name="Song F."/>
            <person name="Wang J."/>
            <person name="Zhao Q."/>
            <person name="Zheng L."/>
            <person name="Wang Z."/>
            <person name="Zhang X."/>
            <person name="Gao Y."/>
            <person name="Chen G."/>
            <person name="Huang Y."/>
        </authorList>
    </citation>
    <scope>NUCLEOTIDE SEQUENCE</scope>
    <source>
        <strain evidence="2">KJ-1</strain>
    </source>
</reference>
<dbReference type="AlphaFoldDB" id="N8UVM7"/>
<reference evidence="1 3" key="1">
    <citation type="submission" date="2013-02" db="EMBL/GenBank/DDBJ databases">
        <title>The Genome Sequence of Acinetobacter sp. NIPH 758.</title>
        <authorList>
            <consortium name="The Broad Institute Genome Sequencing Platform"/>
            <consortium name="The Broad Institute Genome Sequencing Center for Infectious Disease"/>
            <person name="Cerqueira G."/>
            <person name="Feldgarden M."/>
            <person name="Courvalin P."/>
            <person name="Perichon B."/>
            <person name="Grillot-Courvalin C."/>
            <person name="Clermont D."/>
            <person name="Rocha E."/>
            <person name="Yoon E.-J."/>
            <person name="Nemec A."/>
            <person name="Walker B."/>
            <person name="Young S.K."/>
            <person name="Zeng Q."/>
            <person name="Gargeya S."/>
            <person name="Fitzgerald M."/>
            <person name="Haas B."/>
            <person name="Abouelleil A."/>
            <person name="Alvarado L."/>
            <person name="Arachchi H.M."/>
            <person name="Berlin A.M."/>
            <person name="Chapman S.B."/>
            <person name="Dewar J."/>
            <person name="Goldberg J."/>
            <person name="Griggs A."/>
            <person name="Gujja S."/>
            <person name="Hansen M."/>
            <person name="Howarth C."/>
            <person name="Imamovic A."/>
            <person name="Larimer J."/>
            <person name="McCowan C."/>
            <person name="Murphy C."/>
            <person name="Neiman D."/>
            <person name="Pearson M."/>
            <person name="Priest M."/>
            <person name="Roberts A."/>
            <person name="Saif S."/>
            <person name="Shea T."/>
            <person name="Sisk P."/>
            <person name="Sykes S."/>
            <person name="Wortman J."/>
            <person name="Nusbaum C."/>
            <person name="Birren B."/>
        </authorList>
    </citation>
    <scope>NUCLEOTIDE SEQUENCE [LARGE SCALE GENOMIC DNA]</scope>
    <source>
        <strain evidence="1 3">NIPH 758</strain>
    </source>
</reference>
<sequence>MSEQKYHWYLIGYTFNDASNNGNTRSFNIQLPLESFLPPVSKTKLNELNAIGAEWIKQSDPSTQPVNLFAMSICYLGEMTQAEFNA</sequence>
<gene>
    <name evidence="1" type="ORF">F971_02713</name>
    <name evidence="2" type="ORF">LF296_09275</name>
</gene>
<dbReference type="PATRIC" id="fig|1217712.3.peg.2608"/>
<dbReference type="RefSeq" id="WP_004772366.1">
    <property type="nucleotide sequence ID" value="NZ_CP085083.1"/>
</dbReference>
<dbReference type="KEGG" id="aviv:LF296_09275"/>